<reference evidence="2" key="1">
    <citation type="submission" date="2020-05" db="EMBL/GenBank/DDBJ databases">
        <authorList>
            <person name="Chiriac C."/>
            <person name="Salcher M."/>
            <person name="Ghai R."/>
            <person name="Kavagutti S V."/>
        </authorList>
    </citation>
    <scope>NUCLEOTIDE SEQUENCE</scope>
</reference>
<proteinExistence type="predicted"/>
<evidence type="ECO:0000313" key="2">
    <source>
        <dbReference type="EMBL" id="CAB4918254.1"/>
    </source>
</evidence>
<sequence length="103" mass="11408">MVEIRSIASPFIRSMAAPDLRALSTKGEKASVAPGPTNKVSMSAARSRAPMIGRGPSRIKRRSDRRISGSRSNARNRRTSAFRGPRAPLKRLRETVVRLLLKR</sequence>
<accession>A0A6J7HES4</accession>
<protein>
    <submittedName>
        <fullName evidence="2">Unannotated protein</fullName>
    </submittedName>
</protein>
<name>A0A6J7HES4_9ZZZZ</name>
<organism evidence="2">
    <name type="scientific">freshwater metagenome</name>
    <dbReference type="NCBI Taxonomy" id="449393"/>
    <lineage>
        <taxon>unclassified sequences</taxon>
        <taxon>metagenomes</taxon>
        <taxon>ecological metagenomes</taxon>
    </lineage>
</organism>
<dbReference type="EMBL" id="CAFBMM010000119">
    <property type="protein sequence ID" value="CAB4918254.1"/>
    <property type="molecule type" value="Genomic_DNA"/>
</dbReference>
<evidence type="ECO:0000256" key="1">
    <source>
        <dbReference type="SAM" id="MobiDB-lite"/>
    </source>
</evidence>
<feature type="region of interest" description="Disordered" evidence="1">
    <location>
        <begin position="26"/>
        <end position="87"/>
    </location>
</feature>
<dbReference type="AlphaFoldDB" id="A0A6J7HES4"/>
<gene>
    <name evidence="2" type="ORF">UFOPK3605_01529</name>
</gene>